<protein>
    <submittedName>
        <fullName evidence="1">Uncharacterized protein</fullName>
    </submittedName>
</protein>
<dbReference type="OrthoDB" id="198303at2759"/>
<comment type="caution">
    <text evidence="1">The sequence shown here is derived from an EMBL/GenBank/DDBJ whole genome shotgun (WGS) entry which is preliminary data.</text>
</comment>
<evidence type="ECO:0000313" key="2">
    <source>
        <dbReference type="Proteomes" id="UP000241890"/>
    </source>
</evidence>
<dbReference type="InParanoid" id="A0A2R5G524"/>
<accession>A0A2R5G524</accession>
<organism evidence="1 2">
    <name type="scientific">Hondaea fermentalgiana</name>
    <dbReference type="NCBI Taxonomy" id="2315210"/>
    <lineage>
        <taxon>Eukaryota</taxon>
        <taxon>Sar</taxon>
        <taxon>Stramenopiles</taxon>
        <taxon>Bigyra</taxon>
        <taxon>Labyrinthulomycetes</taxon>
        <taxon>Thraustochytrida</taxon>
        <taxon>Thraustochytriidae</taxon>
        <taxon>Hondaea</taxon>
    </lineage>
</organism>
<name>A0A2R5G524_9STRA</name>
<proteinExistence type="predicted"/>
<dbReference type="Proteomes" id="UP000241890">
    <property type="component" value="Unassembled WGS sequence"/>
</dbReference>
<evidence type="ECO:0000313" key="1">
    <source>
        <dbReference type="EMBL" id="GBG26080.1"/>
    </source>
</evidence>
<dbReference type="EMBL" id="BEYU01000019">
    <property type="protein sequence ID" value="GBG26080.1"/>
    <property type="molecule type" value="Genomic_DNA"/>
</dbReference>
<reference evidence="1 2" key="1">
    <citation type="submission" date="2017-12" db="EMBL/GenBank/DDBJ databases">
        <title>Sequencing, de novo assembly and annotation of complete genome of a new Thraustochytrid species, strain FCC1311.</title>
        <authorList>
            <person name="Sedici K."/>
            <person name="Godart F."/>
            <person name="Aiese Cigliano R."/>
            <person name="Sanseverino W."/>
            <person name="Barakat M."/>
            <person name="Ortet P."/>
            <person name="Marechal E."/>
            <person name="Cagnac O."/>
            <person name="Amato A."/>
        </authorList>
    </citation>
    <scope>NUCLEOTIDE SEQUENCE [LARGE SCALE GENOMIC DNA]</scope>
</reference>
<dbReference type="AlphaFoldDB" id="A0A2R5G524"/>
<keyword evidence="2" id="KW-1185">Reference proteome</keyword>
<sequence length="121" mass="13089">MSGFDVNRSMVKEDALAAFLAAPVSEDITQVPGIGPKAKELLAEAVEGDQAITTTYQLIGKFLTLRAAGMSQQEHLDAMWHWLNARKINAFRAGIVHCIAEKCNLMIPGIYDAAATAEEAE</sequence>
<gene>
    <name evidence="1" type="ORF">FCC1311_023002</name>
</gene>